<comment type="caution">
    <text evidence="2">The sequence shown here is derived from an EMBL/GenBank/DDBJ whole genome shotgun (WGS) entry which is preliminary data.</text>
</comment>
<dbReference type="InterPro" id="IPR039535">
    <property type="entry name" value="ASST-like"/>
</dbReference>
<proteinExistence type="predicted"/>
<evidence type="ECO:0000313" key="3">
    <source>
        <dbReference type="Proteomes" id="UP001148299"/>
    </source>
</evidence>
<dbReference type="EMBL" id="JAPZBR010000003">
    <property type="protein sequence ID" value="KAJ5357106.1"/>
    <property type="molecule type" value="Genomic_DNA"/>
</dbReference>
<reference evidence="2" key="1">
    <citation type="submission" date="2022-12" db="EMBL/GenBank/DDBJ databases">
        <authorList>
            <person name="Petersen C."/>
        </authorList>
    </citation>
    <scope>NUCLEOTIDE SEQUENCE</scope>
    <source>
        <strain evidence="2">IBT 35675</strain>
    </source>
</reference>
<sequence>MSRSLFFLCGLLSLSLGERGWPHQSFQTGKWQPPCLNLTKTGETASGHIFIGVRKYKQAGNAPTIFDTNGDMVWQGPHGENLDFKVQRLFGQNVITYWDGQPDDRVLGYGSTHILDNSYKEIYTVTLNDDFQTVSGKRFDSYIDGHEHYITSENTLLVSAVNFTQTDTSHFERGRPDTWVIDSLFYEVDIKTNNILFKWAALEHIPISKTKLDMKGGRNLIDAWDAYHINSVTPTRYGYLVNFRHISSAFYINKNGSVRWELSVSISNRDHVAFVVYLAAGIYLLTRCFFKGDNDGGGDFKSENIKFAWQHDIRVYNETDEALVLSLMNNDALENQDEGPSTGLVVYVDLVNKKAWRTHKLTDPTDKVVSATQGSFQFLPYPRTEHVLVGYGSIPKLKEYDKDGNVVLRGQFGNNAFEANAYRIFKFPWNATPYWDPVLVVNHTTESTTDVYMSWNGATDYDNWAIFSVRSETSTLWEGEFLLAQERNGFESHVSLQNVDAKFIFAVARDGQKILGKSSVVEYSVCFLHSPKGRLQGLNVDNHE</sequence>
<organism evidence="2 3">
    <name type="scientific">Penicillium brevicompactum</name>
    <dbReference type="NCBI Taxonomy" id="5074"/>
    <lineage>
        <taxon>Eukaryota</taxon>
        <taxon>Fungi</taxon>
        <taxon>Dikarya</taxon>
        <taxon>Ascomycota</taxon>
        <taxon>Pezizomycotina</taxon>
        <taxon>Eurotiomycetes</taxon>
        <taxon>Eurotiomycetidae</taxon>
        <taxon>Eurotiales</taxon>
        <taxon>Aspergillaceae</taxon>
        <taxon>Penicillium</taxon>
    </lineage>
</organism>
<feature type="signal peptide" evidence="1">
    <location>
        <begin position="1"/>
        <end position="17"/>
    </location>
</feature>
<feature type="chain" id="PRO_5040965833" description="ASST-domain-containing protein" evidence="1">
    <location>
        <begin position="18"/>
        <end position="544"/>
    </location>
</feature>
<dbReference type="Proteomes" id="UP001148299">
    <property type="component" value="Unassembled WGS sequence"/>
</dbReference>
<keyword evidence="3" id="KW-1185">Reference proteome</keyword>
<dbReference type="PANTHER" id="PTHR35340:SF6">
    <property type="entry name" value="ASST-DOMAIN-CONTAINING PROTEIN"/>
    <property type="match status" value="1"/>
</dbReference>
<protein>
    <recommendedName>
        <fullName evidence="4">ASST-domain-containing protein</fullName>
    </recommendedName>
</protein>
<dbReference type="InterPro" id="IPR053143">
    <property type="entry name" value="Arylsulfate_ST"/>
</dbReference>
<dbReference type="Pfam" id="PF14269">
    <property type="entry name" value="Arylsulfotran_2"/>
    <property type="match status" value="2"/>
</dbReference>
<keyword evidence="1" id="KW-0732">Signal</keyword>
<name>A0A9W9RBG0_PENBR</name>
<reference evidence="2" key="2">
    <citation type="journal article" date="2023" name="IMA Fungus">
        <title>Comparative genomic study of the Penicillium genus elucidates a diverse pangenome and 15 lateral gene transfer events.</title>
        <authorList>
            <person name="Petersen C."/>
            <person name="Sorensen T."/>
            <person name="Nielsen M.R."/>
            <person name="Sondergaard T.E."/>
            <person name="Sorensen J.L."/>
            <person name="Fitzpatrick D.A."/>
            <person name="Frisvad J.C."/>
            <person name="Nielsen K.L."/>
        </authorList>
    </citation>
    <scope>NUCLEOTIDE SEQUENCE</scope>
    <source>
        <strain evidence="2">IBT 35675</strain>
    </source>
</reference>
<dbReference type="AlphaFoldDB" id="A0A9W9RBG0"/>
<dbReference type="PANTHER" id="PTHR35340">
    <property type="entry name" value="PQQ ENZYME REPEAT PROTEIN-RELATED"/>
    <property type="match status" value="1"/>
</dbReference>
<evidence type="ECO:0008006" key="4">
    <source>
        <dbReference type="Google" id="ProtNLM"/>
    </source>
</evidence>
<evidence type="ECO:0000256" key="1">
    <source>
        <dbReference type="SAM" id="SignalP"/>
    </source>
</evidence>
<accession>A0A9W9RBG0</accession>
<evidence type="ECO:0000313" key="2">
    <source>
        <dbReference type="EMBL" id="KAJ5357106.1"/>
    </source>
</evidence>
<gene>
    <name evidence="2" type="ORF">N7541_004264</name>
</gene>